<feature type="transmembrane region" description="Helical" evidence="8">
    <location>
        <begin position="143"/>
        <end position="167"/>
    </location>
</feature>
<evidence type="ECO:0000313" key="11">
    <source>
        <dbReference type="Proteomes" id="UP000037425"/>
    </source>
</evidence>
<dbReference type="PANTHER" id="PTHR42718:SF9">
    <property type="entry name" value="MAJOR FACILITATOR SUPERFAMILY MULTIDRUG TRANSPORTER MFSC"/>
    <property type="match status" value="1"/>
</dbReference>
<keyword evidence="5 8" id="KW-0812">Transmembrane</keyword>
<dbReference type="Pfam" id="PF07690">
    <property type="entry name" value="MFS_1"/>
    <property type="match status" value="1"/>
</dbReference>
<dbReference type="PROSITE" id="PS50850">
    <property type="entry name" value="MFS"/>
    <property type="match status" value="1"/>
</dbReference>
<evidence type="ECO:0000256" key="6">
    <source>
        <dbReference type="ARBA" id="ARBA00022989"/>
    </source>
</evidence>
<feature type="transmembrane region" description="Helical" evidence="8">
    <location>
        <begin position="84"/>
        <end position="105"/>
    </location>
</feature>
<proteinExistence type="inferred from homology"/>
<dbReference type="OrthoDB" id="9771737at2"/>
<evidence type="ECO:0000256" key="5">
    <source>
        <dbReference type="ARBA" id="ARBA00022692"/>
    </source>
</evidence>
<accession>A0A0L8BH79</accession>
<feature type="transmembrane region" description="Helical" evidence="8">
    <location>
        <begin position="56"/>
        <end position="77"/>
    </location>
</feature>
<evidence type="ECO:0000256" key="3">
    <source>
        <dbReference type="ARBA" id="ARBA00022448"/>
    </source>
</evidence>
<dbReference type="InterPro" id="IPR011701">
    <property type="entry name" value="MFS"/>
</dbReference>
<keyword evidence="6 8" id="KW-1133">Transmembrane helix</keyword>
<feature type="transmembrane region" description="Helical" evidence="8">
    <location>
        <begin position="342"/>
        <end position="360"/>
    </location>
</feature>
<evidence type="ECO:0000313" key="10">
    <source>
        <dbReference type="EMBL" id="KOF14022.1"/>
    </source>
</evidence>
<dbReference type="Proteomes" id="UP000037425">
    <property type="component" value="Unassembled WGS sequence"/>
</dbReference>
<comment type="caution">
    <text evidence="10">The sequence shown here is derived from an EMBL/GenBank/DDBJ whole genome shotgun (WGS) entry which is preliminary data.</text>
</comment>
<dbReference type="EMBL" id="LGAP01000030">
    <property type="protein sequence ID" value="KOF14022.1"/>
    <property type="molecule type" value="Genomic_DNA"/>
</dbReference>
<dbReference type="PANTHER" id="PTHR42718">
    <property type="entry name" value="MAJOR FACILITATOR SUPERFAMILY MULTIDRUG TRANSPORTER MFSC"/>
    <property type="match status" value="1"/>
</dbReference>
<protein>
    <submittedName>
        <fullName evidence="10">MFS transporter</fullName>
    </submittedName>
</protein>
<keyword evidence="3" id="KW-0813">Transport</keyword>
<dbReference type="AlphaFoldDB" id="A0A0L8BH79"/>
<gene>
    <name evidence="10" type="ORF">AC244_28520</name>
</gene>
<dbReference type="SUPFAM" id="SSF103473">
    <property type="entry name" value="MFS general substrate transporter"/>
    <property type="match status" value="1"/>
</dbReference>
<evidence type="ECO:0000256" key="2">
    <source>
        <dbReference type="ARBA" id="ARBA00008537"/>
    </source>
</evidence>
<feature type="transmembrane region" description="Helical" evidence="8">
    <location>
        <begin position="111"/>
        <end position="136"/>
    </location>
</feature>
<keyword evidence="4" id="KW-1003">Cell membrane</keyword>
<dbReference type="GO" id="GO:0022857">
    <property type="term" value="F:transmembrane transporter activity"/>
    <property type="evidence" value="ECO:0007669"/>
    <property type="project" value="InterPro"/>
</dbReference>
<evidence type="ECO:0000256" key="8">
    <source>
        <dbReference type="SAM" id="Phobius"/>
    </source>
</evidence>
<feature type="domain" description="Major facilitator superfamily (MFS) profile" evidence="9">
    <location>
        <begin position="20"/>
        <end position="459"/>
    </location>
</feature>
<evidence type="ECO:0000256" key="7">
    <source>
        <dbReference type="ARBA" id="ARBA00023136"/>
    </source>
</evidence>
<dbReference type="InterPro" id="IPR036259">
    <property type="entry name" value="MFS_trans_sf"/>
</dbReference>
<dbReference type="GO" id="GO:0005886">
    <property type="term" value="C:plasma membrane"/>
    <property type="evidence" value="ECO:0007669"/>
    <property type="project" value="UniProtKB-SubCell"/>
</dbReference>
<comment type="similarity">
    <text evidence="2">Belongs to the major facilitator superfamily. EmrB family.</text>
</comment>
<feature type="transmembrane region" description="Helical" evidence="8">
    <location>
        <begin position="316"/>
        <end position="335"/>
    </location>
</feature>
<evidence type="ECO:0000256" key="1">
    <source>
        <dbReference type="ARBA" id="ARBA00004651"/>
    </source>
</evidence>
<feature type="transmembrane region" description="Helical" evidence="8">
    <location>
        <begin position="239"/>
        <end position="256"/>
    </location>
</feature>
<dbReference type="InterPro" id="IPR020846">
    <property type="entry name" value="MFS_dom"/>
</dbReference>
<dbReference type="NCBIfam" id="TIGR00711">
    <property type="entry name" value="efflux_EmrB"/>
    <property type="match status" value="1"/>
</dbReference>
<dbReference type="InterPro" id="IPR004638">
    <property type="entry name" value="EmrB-like"/>
</dbReference>
<comment type="subcellular location">
    <subcellularLocation>
        <location evidence="1">Cell membrane</location>
        <topology evidence="1">Multi-pass membrane protein</topology>
    </subcellularLocation>
</comment>
<dbReference type="RefSeq" id="WP_053252185.1">
    <property type="nucleotide sequence ID" value="NZ_LGAP01000030.1"/>
</dbReference>
<feature type="transmembrane region" description="Helical" evidence="8">
    <location>
        <begin position="277"/>
        <end position="310"/>
    </location>
</feature>
<sequence length="536" mass="56313">MTTAVTAVPSRERSTAGALLVAGIVLAALTEAIASTVLSLGRGDIIGDTYATPDQFAWLDVGYTSFKLIGFMVAPWLLSRINPLHLIIASTLAMGMACGIAAAVARLDLLVVLRLIQGLSGGTLLVSGQAIIFFAYPRTHQPVLQALFAIGAVVAPATIAPALQGWLLDSQSWMWIFFSIVPVALAAAGLLLIADGPMPAKTAHRPFDWIGFALMSVALSCFTYVLSQGSRWDWFEEPRILWLTVIGMVTLLAFLGQQVLAKGRGMLDFTLFRSEDFSFAFIVSFVAGAALFGSAFLIPSFAVSVLAFTPTDAGQLLLPSGALFIGALLLAAYLMQARHLPPFATVPFGILMIMVAMWMLSGSTSESGADDMMAAILLRGLGLGFLFLSITLIAFSNLNSRNLASGIGLFNTGRQLGGLIGVAGLQTLIDHNVAANVAVLAADVTAGEIAVLERLKTTTAMLMAKGMEGAAASRAATSLLGRVVTGQSTVIAFDTAFTAVALLFLVAAPVLVGIKIALARYAKARARRMLGKAVQL</sequence>
<organism evidence="10 11">
    <name type="scientific">Ensifer adhaerens</name>
    <name type="common">Sinorhizobium morelense</name>
    <dbReference type="NCBI Taxonomy" id="106592"/>
    <lineage>
        <taxon>Bacteria</taxon>
        <taxon>Pseudomonadati</taxon>
        <taxon>Pseudomonadota</taxon>
        <taxon>Alphaproteobacteria</taxon>
        <taxon>Hyphomicrobiales</taxon>
        <taxon>Rhizobiaceae</taxon>
        <taxon>Sinorhizobium/Ensifer group</taxon>
        <taxon>Ensifer</taxon>
    </lineage>
</organism>
<keyword evidence="7 8" id="KW-0472">Membrane</keyword>
<dbReference type="Gene3D" id="1.20.1250.20">
    <property type="entry name" value="MFS general substrate transporter like domains"/>
    <property type="match status" value="1"/>
</dbReference>
<feature type="transmembrane region" description="Helical" evidence="8">
    <location>
        <begin position="372"/>
        <end position="395"/>
    </location>
</feature>
<reference evidence="11" key="1">
    <citation type="submission" date="2015-07" db="EMBL/GenBank/DDBJ databases">
        <title>Whole genome sequence of an Ensifer adhaerens strain isolated from a cave pool in the Wind Cave National Park.</title>
        <authorList>
            <person name="Eng W.W.H."/>
            <person name="Gan H.M."/>
            <person name="Barton H.A."/>
            <person name="Savka M.A."/>
        </authorList>
    </citation>
    <scope>NUCLEOTIDE SEQUENCE [LARGE SCALE GENOMIC DNA]</scope>
    <source>
        <strain evidence="11">SD006</strain>
    </source>
</reference>
<feature type="transmembrane region" description="Helical" evidence="8">
    <location>
        <begin position="499"/>
        <end position="522"/>
    </location>
</feature>
<evidence type="ECO:0000259" key="9">
    <source>
        <dbReference type="PROSITE" id="PS50850"/>
    </source>
</evidence>
<feature type="transmembrane region" description="Helical" evidence="8">
    <location>
        <begin position="206"/>
        <end position="227"/>
    </location>
</feature>
<name>A0A0L8BH79_ENSAD</name>
<evidence type="ECO:0000256" key="4">
    <source>
        <dbReference type="ARBA" id="ARBA00022475"/>
    </source>
</evidence>
<dbReference type="PATRIC" id="fig|106592.7.peg.4832"/>
<feature type="transmembrane region" description="Helical" evidence="8">
    <location>
        <begin position="173"/>
        <end position="194"/>
    </location>
</feature>